<sequence length="59" mass="6773">MNGYVAFYNGQRLEVYAKDLWAAKQQVIEKLKVPKTKQHMVSVLLAEKDGQPVIHTPDF</sequence>
<evidence type="ECO:0000313" key="2">
    <source>
        <dbReference type="Proteomes" id="UP001158500"/>
    </source>
</evidence>
<dbReference type="Proteomes" id="UP001158500">
    <property type="component" value="Unassembled WGS sequence"/>
</dbReference>
<dbReference type="EMBL" id="JAOCAE010000006">
    <property type="protein sequence ID" value="MDH1236500.1"/>
    <property type="molecule type" value="Genomic_DNA"/>
</dbReference>
<organism evidence="1 2">
    <name type="scientific">Stutzerimonas stutzeri</name>
    <name type="common">Pseudomonas stutzeri</name>
    <dbReference type="NCBI Taxonomy" id="316"/>
    <lineage>
        <taxon>Bacteria</taxon>
        <taxon>Pseudomonadati</taxon>
        <taxon>Pseudomonadota</taxon>
        <taxon>Gammaproteobacteria</taxon>
        <taxon>Pseudomonadales</taxon>
        <taxon>Pseudomonadaceae</taxon>
        <taxon>Stutzerimonas</taxon>
    </lineage>
</organism>
<dbReference type="AlphaFoldDB" id="A0AA42PA27"/>
<comment type="caution">
    <text evidence="1">The sequence shown here is derived from an EMBL/GenBank/DDBJ whole genome shotgun (WGS) entry which is preliminary data.</text>
</comment>
<protein>
    <submittedName>
        <fullName evidence="1">Uncharacterized protein</fullName>
    </submittedName>
</protein>
<reference evidence="1" key="1">
    <citation type="submission" date="2022-09" db="EMBL/GenBank/DDBJ databases">
        <title>Intensive care unit water sources are persistently colonized with multi-drug resistant bacteria and are the site of extensive horizontal gene transfer of antibiotic resistance genes.</title>
        <authorList>
            <person name="Diorio-Toth L."/>
        </authorList>
    </citation>
    <scope>NUCLEOTIDE SEQUENCE</scope>
    <source>
        <strain evidence="1">GD03947</strain>
    </source>
</reference>
<evidence type="ECO:0000313" key="1">
    <source>
        <dbReference type="EMBL" id="MDH1236500.1"/>
    </source>
</evidence>
<accession>A0AA42PA27</accession>
<name>A0AA42PA27_STUST</name>
<gene>
    <name evidence="1" type="ORF">N5C32_10665</name>
</gene>
<proteinExistence type="predicted"/>
<dbReference type="RefSeq" id="WP_279641412.1">
    <property type="nucleotide sequence ID" value="NZ_JAOCAE010000006.1"/>
</dbReference>